<dbReference type="AlphaFoldDB" id="A0A1E5L657"/>
<dbReference type="PANTHER" id="PTHR30258:SF2">
    <property type="entry name" value="COMG OPERON PROTEIN 1"/>
    <property type="match status" value="1"/>
</dbReference>
<comment type="caution">
    <text evidence="5">The sequence shown here is derived from an EMBL/GenBank/DDBJ whole genome shotgun (WGS) entry which is preliminary data.</text>
</comment>
<dbReference type="Gene3D" id="3.40.50.300">
    <property type="entry name" value="P-loop containing nucleotide triphosphate hydrolases"/>
    <property type="match status" value="1"/>
</dbReference>
<evidence type="ECO:0000256" key="1">
    <source>
        <dbReference type="ARBA" id="ARBA00006611"/>
    </source>
</evidence>
<evidence type="ECO:0000256" key="2">
    <source>
        <dbReference type="ARBA" id="ARBA00022741"/>
    </source>
</evidence>
<dbReference type="SUPFAM" id="SSF52540">
    <property type="entry name" value="P-loop containing nucleoside triphosphate hydrolases"/>
    <property type="match status" value="1"/>
</dbReference>
<dbReference type="Gene3D" id="3.30.450.90">
    <property type="match status" value="1"/>
</dbReference>
<accession>A0A1E5L657</accession>
<evidence type="ECO:0000313" key="5">
    <source>
        <dbReference type="EMBL" id="OEH85615.1"/>
    </source>
</evidence>
<evidence type="ECO:0000259" key="4">
    <source>
        <dbReference type="PROSITE" id="PS00662"/>
    </source>
</evidence>
<feature type="domain" description="Bacterial type II secretion system protein E" evidence="4">
    <location>
        <begin position="219"/>
        <end position="233"/>
    </location>
</feature>
<dbReference type="GO" id="GO:0005886">
    <property type="term" value="C:plasma membrane"/>
    <property type="evidence" value="ECO:0007669"/>
    <property type="project" value="TreeGrafter"/>
</dbReference>
<dbReference type="InterPro" id="IPR027417">
    <property type="entry name" value="P-loop_NTPase"/>
</dbReference>
<keyword evidence="6" id="KW-1185">Reference proteome</keyword>
<dbReference type="EMBL" id="MJAT01000012">
    <property type="protein sequence ID" value="OEH85615.1"/>
    <property type="molecule type" value="Genomic_DNA"/>
</dbReference>
<sequence>MSFLSVLKNSYKEQKNASAPVDYFVDEIIRDACNLKASDIHFEPSKSKYRIRIRIDGKLQERINGYMNQYQHMINRIKFLANMNIAEKITPQDGALRWNNPEVDMRISTMPTPFGEKCVVRILISQQLSANFQSLGMSPLQQQHISTLLRKNSGLIVVTGPTGSGKSTTLYTSLHYLNHPQHNIITVEDPIEYMIDGINQMQIHEQRGITFSQALRSILRQDPDVIMIGEIRDHETADIAIRASLTGHQILSTLHTNDSVSALYRLMDMNIEPYLLVQGISAILSQRLVRKVCSHCFGKGCDLCYCTGYSGRTGIFEILTMDETITECVLERKSASVLREYLQEKKWSSMLKQAEQLKEKGVIDATEYQELYFSII</sequence>
<gene>
    <name evidence="5" type="ORF">BHU72_02105</name>
</gene>
<evidence type="ECO:0000313" key="6">
    <source>
        <dbReference type="Proteomes" id="UP000095255"/>
    </source>
</evidence>
<evidence type="ECO:0000256" key="3">
    <source>
        <dbReference type="ARBA" id="ARBA00022840"/>
    </source>
</evidence>
<keyword evidence="2" id="KW-0547">Nucleotide-binding</keyword>
<organism evidence="5 6">
    <name type="scientific">Desulfuribacillus stibiiarsenatis</name>
    <dbReference type="NCBI Taxonomy" id="1390249"/>
    <lineage>
        <taxon>Bacteria</taxon>
        <taxon>Bacillati</taxon>
        <taxon>Bacillota</taxon>
        <taxon>Desulfuribacillia</taxon>
        <taxon>Desulfuribacillales</taxon>
        <taxon>Desulfuribacillaceae</taxon>
        <taxon>Desulfuribacillus</taxon>
    </lineage>
</organism>
<keyword evidence="3" id="KW-0067">ATP-binding</keyword>
<dbReference type="STRING" id="1390249.BHU72_02105"/>
<dbReference type="PANTHER" id="PTHR30258">
    <property type="entry name" value="TYPE II SECRETION SYSTEM PROTEIN GSPE-RELATED"/>
    <property type="match status" value="1"/>
</dbReference>
<dbReference type="InterPro" id="IPR001482">
    <property type="entry name" value="T2SS/T4SS_dom"/>
</dbReference>
<proteinExistence type="inferred from homology"/>
<dbReference type="PROSITE" id="PS00662">
    <property type="entry name" value="T2SP_E"/>
    <property type="match status" value="1"/>
</dbReference>
<dbReference type="GO" id="GO:0005524">
    <property type="term" value="F:ATP binding"/>
    <property type="evidence" value="ECO:0007669"/>
    <property type="project" value="UniProtKB-KW"/>
</dbReference>
<dbReference type="Proteomes" id="UP000095255">
    <property type="component" value="Unassembled WGS sequence"/>
</dbReference>
<dbReference type="CDD" id="cd01129">
    <property type="entry name" value="PulE-GspE-like"/>
    <property type="match status" value="1"/>
</dbReference>
<dbReference type="Pfam" id="PF00437">
    <property type="entry name" value="T2SSE"/>
    <property type="match status" value="1"/>
</dbReference>
<comment type="similarity">
    <text evidence="1">Belongs to the GSP E family.</text>
</comment>
<dbReference type="RefSeq" id="WP_069701699.1">
    <property type="nucleotide sequence ID" value="NZ_MJAT01000012.1"/>
</dbReference>
<reference evidence="5 6" key="1">
    <citation type="submission" date="2016-09" db="EMBL/GenBank/DDBJ databases">
        <title>Desulfuribacillus arsenicus sp. nov., an obligately anaerobic, dissimilatory arsenic- and antimonate-reducing bacterium isolated from anoxic sediments.</title>
        <authorList>
            <person name="Abin C.A."/>
            <person name="Hollibaugh J.T."/>
        </authorList>
    </citation>
    <scope>NUCLEOTIDE SEQUENCE [LARGE SCALE GENOMIC DNA]</scope>
    <source>
        <strain evidence="5 6">MLFW-2</strain>
    </source>
</reference>
<dbReference type="GO" id="GO:0016887">
    <property type="term" value="F:ATP hydrolysis activity"/>
    <property type="evidence" value="ECO:0007669"/>
    <property type="project" value="TreeGrafter"/>
</dbReference>
<name>A0A1E5L657_9FIRM</name>
<protein>
    <recommendedName>
        <fullName evidence="4">Bacterial type II secretion system protein E domain-containing protein</fullName>
    </recommendedName>
</protein>